<dbReference type="InterPro" id="IPR002909">
    <property type="entry name" value="IPT_dom"/>
</dbReference>
<dbReference type="PATRIC" id="fig|1183438.3.peg.610"/>
<dbReference type="Gene3D" id="2.60.40.10">
    <property type="entry name" value="Immunoglobulins"/>
    <property type="match status" value="1"/>
</dbReference>
<dbReference type="GO" id="GO:0004527">
    <property type="term" value="F:exonuclease activity"/>
    <property type="evidence" value="ECO:0007669"/>
    <property type="project" value="UniProtKB-KW"/>
</dbReference>
<gene>
    <name evidence="2" type="ORF">GKIL_0610</name>
</gene>
<dbReference type="Pfam" id="PF01833">
    <property type="entry name" value="TIG"/>
    <property type="match status" value="1"/>
</dbReference>
<dbReference type="PANTHER" id="PTHR42834">
    <property type="entry name" value="ENDONUCLEASE/EXONUCLEASE/PHOSPHATASE FAMILY PROTEIN (AFU_ORTHOLOGUE AFUA_3G09210)"/>
    <property type="match status" value="1"/>
</dbReference>
<dbReference type="SUPFAM" id="SSF81296">
    <property type="entry name" value="E set domains"/>
    <property type="match status" value="1"/>
</dbReference>
<protein>
    <submittedName>
        <fullName evidence="2">Endonuclease/exonuclease/phosphatase</fullName>
    </submittedName>
</protein>
<dbReference type="CDD" id="cd00102">
    <property type="entry name" value="IPT"/>
    <property type="match status" value="1"/>
</dbReference>
<evidence type="ECO:0000313" key="2">
    <source>
        <dbReference type="EMBL" id="AGY56856.1"/>
    </source>
</evidence>
<dbReference type="InterPro" id="IPR001322">
    <property type="entry name" value="Lamin_tail_dom"/>
</dbReference>
<keyword evidence="2" id="KW-0269">Exonuclease</keyword>
<dbReference type="SUPFAM" id="SSF56219">
    <property type="entry name" value="DNase I-like"/>
    <property type="match status" value="1"/>
</dbReference>
<keyword evidence="3" id="KW-1185">Reference proteome</keyword>
<keyword evidence="2" id="KW-0378">Hydrolase</keyword>
<dbReference type="STRING" id="1183438.GKIL_0610"/>
<keyword evidence="2" id="KW-0255">Endonuclease</keyword>
<dbReference type="AlphaFoldDB" id="U5QDA4"/>
<dbReference type="Proteomes" id="UP000017396">
    <property type="component" value="Chromosome"/>
</dbReference>
<dbReference type="InterPro" id="IPR005135">
    <property type="entry name" value="Endo/exonuclease/phosphatase"/>
</dbReference>
<sequence>MEMPPVIVRSFFPKTARLLVSTLLAGTLLLSALPPARAFSQNPATVFINEIHYDNTGTDAGEAIEIAGPAGTDLTGWSIVLYNGSGGAAYTTTPLSGTIPDQQNGFGTVSVSYPSNGIQNGAPDGIALVNAGGQVIQFLSYEGTFTAVGGPADGLISTDIGVSETGNEPLGLSLQLTGSGSVYQDFSWNAPAAASFGQPNSGQNFGALSTPALGVSVTPSSFSEAAGAGAATGTVSRTGSTAADLSVTLTSADTSEATVPASVTIPAGVSSATFSVAAVDDTEADGNQTFTISAAASGYTSGSATITVIDDETVTRIHDIQGASQTSPKVGQTVTNVPGIVTAVRSNGFYLQDPNPDSDDATSEGIFVFTSSAPNASIAVGAAVNVNGTVSEFIPGGASTGNLSTTEITSPTVTVVSTGNPLPAPTVIGIGGRVPPTQVIEDDSFAVFDPASDGIDFYESLEGMLVQVNNAVAVGPTAVFSEGTTGENREIPLLPDGNGSPRTARGGIYITPTDFNPERLIVGDVLNSSVPDLPAANVGDSFPGAIVGVIDYSFGNFKLYTTGAVPPLSPANLAREVAAVAQPEDLSTATFNVENLDIGDGQAKFDSLAAAIVGNLRSPDILSLEEVQDNDGPTDDGVVDASLTLDTLVSAITAAGGPAYQYRVINPVNDQDGGEGGGNIRVVFLFNPNRVSFIDRSAPSGTDLSTTAVSAVNGPTGAELSFSPGRIDPTNPAFNSSRKPLAGEFLFNGHKLFVIGNHFNSKGGDTPLFGSSQPPVLNSEPQRIQQATVVNSFVQSLLAIDPTANVVVLGDLNDFQFSTPLATLQQGGILNDLITGLPENEQYSYVFDGNSQDLDHILVGNTLLPVASLDVVHINSEFADQVSDHEPLLSRLNLPVTPLSVSAISPNRGPAGTQVTITGTGFVPGETTVSFRGGVVVSPVAVNGAGTEITLTVPAGARTGKVLIQTSAGKVTSPGRFFVTRK</sequence>
<dbReference type="EMBL" id="CP003587">
    <property type="protein sequence ID" value="AGY56856.1"/>
    <property type="molecule type" value="Genomic_DNA"/>
</dbReference>
<dbReference type="OrthoDB" id="9768561at2"/>
<name>U5QDA4_GLOK1</name>
<proteinExistence type="predicted"/>
<feature type="domain" description="LTD" evidence="1">
    <location>
        <begin position="37"/>
        <end position="143"/>
    </location>
</feature>
<organism evidence="2 3">
    <name type="scientific">Gloeobacter kilaueensis (strain ATCC BAA-2537 / CCAP 1431/1 / ULC 316 / JS1)</name>
    <dbReference type="NCBI Taxonomy" id="1183438"/>
    <lineage>
        <taxon>Bacteria</taxon>
        <taxon>Bacillati</taxon>
        <taxon>Cyanobacteriota</taxon>
        <taxon>Cyanophyceae</taxon>
        <taxon>Gloeobacterales</taxon>
        <taxon>Gloeobacteraceae</taxon>
        <taxon>Gloeobacter</taxon>
    </lineage>
</organism>
<dbReference type="InterPro" id="IPR013783">
    <property type="entry name" value="Ig-like_fold"/>
</dbReference>
<dbReference type="KEGG" id="glj:GKIL_0610"/>
<dbReference type="CDD" id="cd04486">
    <property type="entry name" value="YhcR_OBF_like"/>
    <property type="match status" value="1"/>
</dbReference>
<keyword evidence="2" id="KW-0540">Nuclease</keyword>
<evidence type="ECO:0000313" key="3">
    <source>
        <dbReference type="Proteomes" id="UP000017396"/>
    </source>
</evidence>
<dbReference type="Gene3D" id="2.60.40.2030">
    <property type="match status" value="1"/>
</dbReference>
<dbReference type="eggNOG" id="COG2374">
    <property type="taxonomic scope" value="Bacteria"/>
</dbReference>
<dbReference type="Gene3D" id="3.60.10.10">
    <property type="entry name" value="Endonuclease/exonuclease/phosphatase"/>
    <property type="match status" value="1"/>
</dbReference>
<dbReference type="HOGENOM" id="CLU_003608_1_0_3"/>
<evidence type="ECO:0000259" key="1">
    <source>
        <dbReference type="PROSITE" id="PS51841"/>
    </source>
</evidence>
<dbReference type="InterPro" id="IPR038081">
    <property type="entry name" value="CalX-like_sf"/>
</dbReference>
<dbReference type="PROSITE" id="PS51841">
    <property type="entry name" value="LTD"/>
    <property type="match status" value="1"/>
</dbReference>
<dbReference type="PANTHER" id="PTHR42834:SF1">
    <property type="entry name" value="ENDONUCLEASE_EXONUCLEASE_PHOSPHATASE FAMILY PROTEIN (AFU_ORTHOLOGUE AFUA_3G09210)"/>
    <property type="match status" value="1"/>
</dbReference>
<accession>U5QDA4</accession>
<reference evidence="2 3" key="1">
    <citation type="journal article" date="2013" name="PLoS ONE">
        <title>Cultivation and Complete Genome Sequencing of Gloeobacter kilaueensis sp. nov., from a Lava Cave in Kilauea Caldera, Hawai'i.</title>
        <authorList>
            <person name="Saw J.H."/>
            <person name="Schatz M."/>
            <person name="Brown M.V."/>
            <person name="Kunkel D.D."/>
            <person name="Foster J.S."/>
            <person name="Shick H."/>
            <person name="Christensen S."/>
            <person name="Hou S."/>
            <person name="Wan X."/>
            <person name="Donachie S.P."/>
        </authorList>
    </citation>
    <scope>NUCLEOTIDE SEQUENCE [LARGE SCALE GENOMIC DNA]</scope>
    <source>
        <strain evidence="3">JS</strain>
    </source>
</reference>
<dbReference type="GO" id="GO:0004519">
    <property type="term" value="F:endonuclease activity"/>
    <property type="evidence" value="ECO:0007669"/>
    <property type="project" value="UniProtKB-KW"/>
</dbReference>
<dbReference type="InterPro" id="IPR014756">
    <property type="entry name" value="Ig_E-set"/>
</dbReference>
<dbReference type="Pfam" id="PF03372">
    <property type="entry name" value="Exo_endo_phos"/>
    <property type="match status" value="1"/>
</dbReference>
<dbReference type="InterPro" id="IPR036691">
    <property type="entry name" value="Endo/exonu/phosph_ase_sf"/>
</dbReference>
<dbReference type="SUPFAM" id="SSF141072">
    <property type="entry name" value="CalX-like"/>
    <property type="match status" value="1"/>
</dbReference>